<proteinExistence type="predicted"/>
<dbReference type="PANTHER" id="PTHR47067">
    <property type="entry name" value="TPX2 (TARGETING PROTEIN FOR XKLP2) PROTEIN FAMILY-RELATED"/>
    <property type="match status" value="1"/>
</dbReference>
<feature type="non-terminal residue" evidence="1">
    <location>
        <position position="171"/>
    </location>
</feature>
<reference evidence="1 2" key="1">
    <citation type="journal article" date="2014" name="Am. J. Bot.">
        <title>Genome assembly and annotation for red clover (Trifolium pratense; Fabaceae).</title>
        <authorList>
            <person name="Istvanek J."/>
            <person name="Jaros M."/>
            <person name="Krenek A."/>
            <person name="Repkova J."/>
        </authorList>
    </citation>
    <scope>NUCLEOTIDE SEQUENCE [LARGE SCALE GENOMIC DNA]</scope>
    <source>
        <strain evidence="2">cv. Tatra</strain>
        <tissue evidence="1">Young leaves</tissue>
    </source>
</reference>
<dbReference type="PANTHER" id="PTHR47067:SF7">
    <property type="entry name" value="TPX2 (TARGETING PROTEIN FOR XKLP2) PROTEIN FAMILY"/>
    <property type="match status" value="1"/>
</dbReference>
<reference evidence="1 2" key="2">
    <citation type="journal article" date="2017" name="Front. Plant Sci.">
        <title>Gene Classification and Mining of Molecular Markers Useful in Red Clover (Trifolium pratense) Breeding.</title>
        <authorList>
            <person name="Istvanek J."/>
            <person name="Dluhosova J."/>
            <person name="Dluhos P."/>
            <person name="Patkova L."/>
            <person name="Nedelnik J."/>
            <person name="Repkova J."/>
        </authorList>
    </citation>
    <scope>NUCLEOTIDE SEQUENCE [LARGE SCALE GENOMIC DNA]</scope>
    <source>
        <strain evidence="2">cv. Tatra</strain>
        <tissue evidence="1">Young leaves</tissue>
    </source>
</reference>
<dbReference type="EMBL" id="ASHM01061119">
    <property type="protein sequence ID" value="PNX89861.1"/>
    <property type="molecule type" value="Genomic_DNA"/>
</dbReference>
<dbReference type="STRING" id="57577.A0A2K3MGF7"/>
<comment type="caution">
    <text evidence="1">The sequence shown here is derived from an EMBL/GenBank/DDBJ whole genome shotgun (WGS) entry which is preliminary data.</text>
</comment>
<evidence type="ECO:0000313" key="1">
    <source>
        <dbReference type="EMBL" id="PNX89861.1"/>
    </source>
</evidence>
<evidence type="ECO:0000313" key="2">
    <source>
        <dbReference type="Proteomes" id="UP000236291"/>
    </source>
</evidence>
<organism evidence="1 2">
    <name type="scientific">Trifolium pratense</name>
    <name type="common">Red clover</name>
    <dbReference type="NCBI Taxonomy" id="57577"/>
    <lineage>
        <taxon>Eukaryota</taxon>
        <taxon>Viridiplantae</taxon>
        <taxon>Streptophyta</taxon>
        <taxon>Embryophyta</taxon>
        <taxon>Tracheophyta</taxon>
        <taxon>Spermatophyta</taxon>
        <taxon>Magnoliopsida</taxon>
        <taxon>eudicotyledons</taxon>
        <taxon>Gunneridae</taxon>
        <taxon>Pentapetalae</taxon>
        <taxon>rosids</taxon>
        <taxon>fabids</taxon>
        <taxon>Fabales</taxon>
        <taxon>Fabaceae</taxon>
        <taxon>Papilionoideae</taxon>
        <taxon>50 kb inversion clade</taxon>
        <taxon>NPAAA clade</taxon>
        <taxon>Hologalegina</taxon>
        <taxon>IRL clade</taxon>
        <taxon>Trifolieae</taxon>
        <taxon>Trifolium</taxon>
    </lineage>
</organism>
<accession>A0A2K3MGF7</accession>
<sequence length="171" mass="19267">MTESLAWEKWSSFSHNRYVEEAERFSKPGSVAQKKAFFEAHYKKLAAQKAAAAALLEEQNNADAQNNVTDNNENIDSPKSSTYEVVVKEEEDAKVLSLVSETSCDLDSNVETCIVSESNKLEECEGKMEQEVVLRNSMMVELEKRLQNVDTFQEQSEKINATPPTKTPILK</sequence>
<dbReference type="Proteomes" id="UP000236291">
    <property type="component" value="Unassembled WGS sequence"/>
</dbReference>
<gene>
    <name evidence="1" type="ORF">L195_g045983</name>
</gene>
<protein>
    <submittedName>
        <fullName evidence="1">Uncharacterized protein</fullName>
    </submittedName>
</protein>
<name>A0A2K3MGF7_TRIPR</name>
<dbReference type="AlphaFoldDB" id="A0A2K3MGF7"/>
<dbReference type="InterPro" id="IPR044216">
    <property type="entry name" value="WDL7"/>
</dbReference>